<feature type="compositionally biased region" description="Basic and acidic residues" evidence="1">
    <location>
        <begin position="48"/>
        <end position="64"/>
    </location>
</feature>
<name>A0A8J5K8K7_HOMAM</name>
<comment type="caution">
    <text evidence="2">The sequence shown here is derived from an EMBL/GenBank/DDBJ whole genome shotgun (WGS) entry which is preliminary data.</text>
</comment>
<feature type="compositionally biased region" description="Basic and acidic residues" evidence="1">
    <location>
        <begin position="8"/>
        <end position="17"/>
    </location>
</feature>
<evidence type="ECO:0000313" key="2">
    <source>
        <dbReference type="EMBL" id="KAG7168670.1"/>
    </source>
</evidence>
<evidence type="ECO:0000313" key="3">
    <source>
        <dbReference type="Proteomes" id="UP000747542"/>
    </source>
</evidence>
<dbReference type="AlphaFoldDB" id="A0A8J5K8K7"/>
<reference evidence="2" key="1">
    <citation type="journal article" date="2021" name="Sci. Adv.">
        <title>The American lobster genome reveals insights on longevity, neural, and immune adaptations.</title>
        <authorList>
            <person name="Polinski J.M."/>
            <person name="Zimin A.V."/>
            <person name="Clark K.F."/>
            <person name="Kohn A.B."/>
            <person name="Sadowski N."/>
            <person name="Timp W."/>
            <person name="Ptitsyn A."/>
            <person name="Khanna P."/>
            <person name="Romanova D.Y."/>
            <person name="Williams P."/>
            <person name="Greenwood S.J."/>
            <person name="Moroz L.L."/>
            <person name="Walt D.R."/>
            <person name="Bodnar A.G."/>
        </authorList>
    </citation>
    <scope>NUCLEOTIDE SEQUENCE</scope>
    <source>
        <strain evidence="2">GMGI-L3</strain>
    </source>
</reference>
<dbReference type="EMBL" id="JAHLQT010019662">
    <property type="protein sequence ID" value="KAG7168670.1"/>
    <property type="molecule type" value="Genomic_DNA"/>
</dbReference>
<accession>A0A8J5K8K7</accession>
<organism evidence="2 3">
    <name type="scientific">Homarus americanus</name>
    <name type="common">American lobster</name>
    <dbReference type="NCBI Taxonomy" id="6706"/>
    <lineage>
        <taxon>Eukaryota</taxon>
        <taxon>Metazoa</taxon>
        <taxon>Ecdysozoa</taxon>
        <taxon>Arthropoda</taxon>
        <taxon>Crustacea</taxon>
        <taxon>Multicrustacea</taxon>
        <taxon>Malacostraca</taxon>
        <taxon>Eumalacostraca</taxon>
        <taxon>Eucarida</taxon>
        <taxon>Decapoda</taxon>
        <taxon>Pleocyemata</taxon>
        <taxon>Astacidea</taxon>
        <taxon>Nephropoidea</taxon>
        <taxon>Nephropidae</taxon>
        <taxon>Homarus</taxon>
    </lineage>
</organism>
<feature type="compositionally biased region" description="Polar residues" evidence="1">
    <location>
        <begin position="65"/>
        <end position="76"/>
    </location>
</feature>
<dbReference type="Proteomes" id="UP000747542">
    <property type="component" value="Unassembled WGS sequence"/>
</dbReference>
<feature type="region of interest" description="Disordered" evidence="1">
    <location>
        <begin position="1"/>
        <end position="87"/>
    </location>
</feature>
<keyword evidence="3" id="KW-1185">Reference proteome</keyword>
<evidence type="ECO:0000256" key="1">
    <source>
        <dbReference type="SAM" id="MobiDB-lite"/>
    </source>
</evidence>
<gene>
    <name evidence="2" type="ORF">Hamer_G028235</name>
</gene>
<proteinExistence type="predicted"/>
<sequence length="98" mass="11087">MTKAFVVHQKDDTEETHSNMSLIHHAVTELKGSDNVENMESDPVMEGPSEKEETCLKSDRKNITTDKNQTSPSNQDQEGRMILRRYPASVVVKGTPWD</sequence>
<protein>
    <submittedName>
        <fullName evidence="2">Uncharacterized protein</fullName>
    </submittedName>
</protein>